<dbReference type="Gene3D" id="3.40.50.1820">
    <property type="entry name" value="alpha/beta hydrolase"/>
    <property type="match status" value="1"/>
</dbReference>
<name>A0A7G6VSL1_9SPHN</name>
<protein>
    <submittedName>
        <fullName evidence="4">Alpha/beta hydrolase</fullName>
    </submittedName>
</protein>
<evidence type="ECO:0000259" key="3">
    <source>
        <dbReference type="Pfam" id="PF07859"/>
    </source>
</evidence>
<feature type="compositionally biased region" description="Low complexity" evidence="2">
    <location>
        <begin position="33"/>
        <end position="42"/>
    </location>
</feature>
<dbReference type="Proteomes" id="UP000515297">
    <property type="component" value="Chromosome"/>
</dbReference>
<dbReference type="PANTHER" id="PTHR48081:SF8">
    <property type="entry name" value="ALPHA_BETA HYDROLASE FOLD-3 DOMAIN-CONTAINING PROTEIN-RELATED"/>
    <property type="match status" value="1"/>
</dbReference>
<evidence type="ECO:0000313" key="4">
    <source>
        <dbReference type="EMBL" id="QNE04726.1"/>
    </source>
</evidence>
<dbReference type="RefSeq" id="WP_185883973.1">
    <property type="nucleotide sequence ID" value="NZ_CP060052.1"/>
</dbReference>
<feature type="domain" description="Alpha/beta hydrolase fold-3" evidence="3">
    <location>
        <begin position="127"/>
        <end position="332"/>
    </location>
</feature>
<dbReference type="PANTHER" id="PTHR48081">
    <property type="entry name" value="AB HYDROLASE SUPERFAMILY PROTEIN C4A8.06C"/>
    <property type="match status" value="1"/>
</dbReference>
<feature type="region of interest" description="Disordered" evidence="2">
    <location>
        <begin position="1"/>
        <end position="42"/>
    </location>
</feature>
<dbReference type="InterPro" id="IPR013094">
    <property type="entry name" value="AB_hydrolase_3"/>
</dbReference>
<dbReference type="InterPro" id="IPR050300">
    <property type="entry name" value="GDXG_lipolytic_enzyme"/>
</dbReference>
<gene>
    <name evidence="4" type="ORF">H4O24_12315</name>
</gene>
<evidence type="ECO:0000256" key="1">
    <source>
        <dbReference type="ARBA" id="ARBA00022801"/>
    </source>
</evidence>
<organism evidence="4 5">
    <name type="scientific">Croceicoccus marinus</name>
    <dbReference type="NCBI Taxonomy" id="450378"/>
    <lineage>
        <taxon>Bacteria</taxon>
        <taxon>Pseudomonadati</taxon>
        <taxon>Pseudomonadota</taxon>
        <taxon>Alphaproteobacteria</taxon>
        <taxon>Sphingomonadales</taxon>
        <taxon>Erythrobacteraceae</taxon>
        <taxon>Croceicoccus</taxon>
    </lineage>
</organism>
<dbReference type="SUPFAM" id="SSF53474">
    <property type="entry name" value="alpha/beta-Hydrolases"/>
    <property type="match status" value="1"/>
</dbReference>
<proteinExistence type="predicted"/>
<sequence>MSDLSAEAQGAAAVATGQVSPRDASAPPPPVPQTAQTTPPRASADMQAVLDALAALNPQPLTSLAPAQARTQPSFADAYQRVAQQRGIELKTNAVTTTDYPYGSDDEQFVRVYRPAGTTADSDLPLVVYYHGGGWVIANVDVYDATPRYLAEAMNAVVVSVEYRHAPEFKFPAQHEDAAAAYRFAIENADSWGADPERLGLLGESAGGNLVIATAIYARDNGLMMPDHIVSVYPIANSSMDLPSRRDSAQAKPLNTAALNWFGYYYKSQPSDAQDPRINLVEADLQGLPPVTIINAQADPLRSDGETLAAALRQAGVPVEQRVFEGTTHEFFGMGKVVPAALQAEQYAVRRMQADLD</sequence>
<evidence type="ECO:0000256" key="2">
    <source>
        <dbReference type="SAM" id="MobiDB-lite"/>
    </source>
</evidence>
<keyword evidence="1 4" id="KW-0378">Hydrolase</keyword>
<reference evidence="4 5" key="1">
    <citation type="submission" date="2020-08" db="EMBL/GenBank/DDBJ databases">
        <authorList>
            <person name="Liu G."/>
            <person name="Sun C."/>
        </authorList>
    </citation>
    <scope>NUCLEOTIDE SEQUENCE [LARGE SCALE GENOMIC DNA]</scope>
    <source>
        <strain evidence="4 5">OT19</strain>
    </source>
</reference>
<dbReference type="EMBL" id="CP060052">
    <property type="protein sequence ID" value="QNE04726.1"/>
    <property type="molecule type" value="Genomic_DNA"/>
</dbReference>
<feature type="compositionally biased region" description="Low complexity" evidence="2">
    <location>
        <begin position="1"/>
        <end position="25"/>
    </location>
</feature>
<dbReference type="GO" id="GO:0016787">
    <property type="term" value="F:hydrolase activity"/>
    <property type="evidence" value="ECO:0007669"/>
    <property type="project" value="UniProtKB-KW"/>
</dbReference>
<dbReference type="Pfam" id="PF07859">
    <property type="entry name" value="Abhydrolase_3"/>
    <property type="match status" value="1"/>
</dbReference>
<evidence type="ECO:0000313" key="5">
    <source>
        <dbReference type="Proteomes" id="UP000515297"/>
    </source>
</evidence>
<dbReference type="AlphaFoldDB" id="A0A7G6VSL1"/>
<accession>A0A7G6VSL1</accession>
<dbReference type="InterPro" id="IPR029058">
    <property type="entry name" value="AB_hydrolase_fold"/>
</dbReference>